<protein>
    <recommendedName>
        <fullName evidence="3">F-box domain-containing protein</fullName>
    </recommendedName>
</protein>
<dbReference type="EMBL" id="JAQQWN010000005">
    <property type="protein sequence ID" value="KAK8085512.1"/>
    <property type="molecule type" value="Genomic_DNA"/>
</dbReference>
<dbReference type="Proteomes" id="UP001433268">
    <property type="component" value="Unassembled WGS sequence"/>
</dbReference>
<keyword evidence="2" id="KW-1185">Reference proteome</keyword>
<accession>A0ABR1WPW1</accession>
<comment type="caution">
    <text evidence="1">The sequence shown here is derived from an EMBL/GenBank/DDBJ whole genome shotgun (WGS) entry which is preliminary data.</text>
</comment>
<sequence length="607" mass="68562">MARKRYNCFSFPQERHLALLTRCGICRDEIGHNEKVVVSIRLPVLSNAACTSFEHLLGPFRFPDPDEPSKGPRRAVDGFFACIDASCHCWENSRDCCKLYLRHCQAADKLSRLWTAACWRNVWSKNTPIPWIESLPPRTTPAAAGLVGSALDVQRVEQWMALPPELLLRIHFLSRGAPLWRCIAAMELADIVDRSKPEALTEVPLSQITTWQREGGAEQTSEAAGPVFRIRIDDVGISHIDRVLHEPHFAGHTKQKNIAWIILTSKEAERVSVQFKDHIARLKLSGDFATPRICDTPEPINLDCIHTWTKLRGDMIYGPLVMRYSDDSDDPEAGDEWEAGDKVLNEGTCISLICDTSVPTNVLKSLGAYCQNPRWGDVRNQTSKHASFKRNKDKRYESADLTPFRAAQPRRIQITVTYSPQAAMMLQTYYASVTLDKHCCSAEVFEWGGEEGARYQHPQFAGAIFRFEDGSAQAVGQCRVGLDPSVTYRDPAHILWKLDAEANARRLSWGIPPDPADIDPAPLGPGVQKHLRRLRFEPAAWKPEEDPAGPAWDNKSGLWNAKPLGKRLDFWWSDEEVSFSMDGIHKMGPLEWHPRGEMPDWPEDIEE</sequence>
<gene>
    <name evidence="1" type="ORF">PG997_006783</name>
</gene>
<name>A0ABR1WPW1_9PEZI</name>
<dbReference type="GeneID" id="92044158"/>
<reference evidence="1 2" key="1">
    <citation type="submission" date="2023-01" db="EMBL/GenBank/DDBJ databases">
        <title>Analysis of 21 Apiospora genomes using comparative genomics revels a genus with tremendous synthesis potential of carbohydrate active enzymes and secondary metabolites.</title>
        <authorList>
            <person name="Sorensen T."/>
        </authorList>
    </citation>
    <scope>NUCLEOTIDE SEQUENCE [LARGE SCALE GENOMIC DNA]</scope>
    <source>
        <strain evidence="1 2">CBS 114990</strain>
    </source>
</reference>
<organism evidence="1 2">
    <name type="scientific">Apiospora hydei</name>
    <dbReference type="NCBI Taxonomy" id="1337664"/>
    <lineage>
        <taxon>Eukaryota</taxon>
        <taxon>Fungi</taxon>
        <taxon>Dikarya</taxon>
        <taxon>Ascomycota</taxon>
        <taxon>Pezizomycotina</taxon>
        <taxon>Sordariomycetes</taxon>
        <taxon>Xylariomycetidae</taxon>
        <taxon>Amphisphaeriales</taxon>
        <taxon>Apiosporaceae</taxon>
        <taxon>Apiospora</taxon>
    </lineage>
</organism>
<dbReference type="RefSeq" id="XP_066670021.1">
    <property type="nucleotide sequence ID" value="XM_066811098.1"/>
</dbReference>
<evidence type="ECO:0000313" key="2">
    <source>
        <dbReference type="Proteomes" id="UP001433268"/>
    </source>
</evidence>
<evidence type="ECO:0008006" key="3">
    <source>
        <dbReference type="Google" id="ProtNLM"/>
    </source>
</evidence>
<evidence type="ECO:0000313" key="1">
    <source>
        <dbReference type="EMBL" id="KAK8085512.1"/>
    </source>
</evidence>
<proteinExistence type="predicted"/>